<dbReference type="Proteomes" id="UP001331515">
    <property type="component" value="Unassembled WGS sequence"/>
</dbReference>
<dbReference type="AlphaFoldDB" id="A0AAN8CTV8"/>
<evidence type="ECO:0000313" key="3">
    <source>
        <dbReference type="Proteomes" id="UP001331515"/>
    </source>
</evidence>
<organism evidence="2 3">
    <name type="scientific">Champsocephalus gunnari</name>
    <name type="common">Mackerel icefish</name>
    <dbReference type="NCBI Taxonomy" id="52237"/>
    <lineage>
        <taxon>Eukaryota</taxon>
        <taxon>Metazoa</taxon>
        <taxon>Chordata</taxon>
        <taxon>Craniata</taxon>
        <taxon>Vertebrata</taxon>
        <taxon>Euteleostomi</taxon>
        <taxon>Actinopterygii</taxon>
        <taxon>Neopterygii</taxon>
        <taxon>Teleostei</taxon>
        <taxon>Neoteleostei</taxon>
        <taxon>Acanthomorphata</taxon>
        <taxon>Eupercaria</taxon>
        <taxon>Perciformes</taxon>
        <taxon>Notothenioidei</taxon>
        <taxon>Channichthyidae</taxon>
        <taxon>Champsocephalus</taxon>
    </lineage>
</organism>
<comment type="caution">
    <text evidence="2">The sequence shown here is derived from an EMBL/GenBank/DDBJ whole genome shotgun (WGS) entry which is preliminary data.</text>
</comment>
<gene>
    <name evidence="2" type="ORF">CgunFtcFv8_016506</name>
</gene>
<evidence type="ECO:0000256" key="1">
    <source>
        <dbReference type="SAM" id="MobiDB-lite"/>
    </source>
</evidence>
<name>A0AAN8CTV8_CHAGU</name>
<protein>
    <submittedName>
        <fullName evidence="2">Uncharacterized protein</fullName>
    </submittedName>
</protein>
<reference evidence="2 3" key="1">
    <citation type="journal article" date="2023" name="Mol. Biol. Evol.">
        <title>Genomics of Secondarily Temperate Adaptation in the Only Non-Antarctic Icefish.</title>
        <authorList>
            <person name="Rivera-Colon A.G."/>
            <person name="Rayamajhi N."/>
            <person name="Minhas B.F."/>
            <person name="Madrigal G."/>
            <person name="Bilyk K.T."/>
            <person name="Yoon V."/>
            <person name="Hune M."/>
            <person name="Gregory S."/>
            <person name="Cheng C.H.C."/>
            <person name="Catchen J.M."/>
        </authorList>
    </citation>
    <scope>NUCLEOTIDE SEQUENCE [LARGE SCALE GENOMIC DNA]</scope>
    <source>
        <tissue evidence="2">White muscle</tissue>
    </source>
</reference>
<keyword evidence="3" id="KW-1185">Reference proteome</keyword>
<sequence>MSWTVCERDGEREDHHPTHSSTATYSCSAVAMDTVPSLLHPICTLLDPLPSCVSPICICSSQSLSLSLAQLGYLGVADPGGLFGASVGAEEGGRQS</sequence>
<feature type="region of interest" description="Disordered" evidence="1">
    <location>
        <begin position="1"/>
        <end position="22"/>
    </location>
</feature>
<dbReference type="EMBL" id="JAURVH010001529">
    <property type="protein sequence ID" value="KAK5908448.1"/>
    <property type="molecule type" value="Genomic_DNA"/>
</dbReference>
<accession>A0AAN8CTV8</accession>
<proteinExistence type="predicted"/>
<evidence type="ECO:0000313" key="2">
    <source>
        <dbReference type="EMBL" id="KAK5908448.1"/>
    </source>
</evidence>
<feature type="compositionally biased region" description="Basic and acidic residues" evidence="1">
    <location>
        <begin position="1"/>
        <end position="17"/>
    </location>
</feature>